<reference evidence="1 2" key="1">
    <citation type="submission" date="2024-06" db="EMBL/GenBank/DDBJ databases">
        <title>Genomic Encyclopedia of Type Strains, Phase V (KMG-V): Genome sequencing to study the core and pangenomes of soil and plant-associated prokaryotes.</title>
        <authorList>
            <person name="Whitman W."/>
        </authorList>
    </citation>
    <scope>NUCLEOTIDE SEQUENCE [LARGE SCALE GENOMIC DNA]</scope>
    <source>
        <strain evidence="1 2">USDA 160</strain>
    </source>
</reference>
<organism evidence="1 2">
    <name type="scientific">Bradyrhizobium japonicum</name>
    <dbReference type="NCBI Taxonomy" id="375"/>
    <lineage>
        <taxon>Bacteria</taxon>
        <taxon>Pseudomonadati</taxon>
        <taxon>Pseudomonadota</taxon>
        <taxon>Alphaproteobacteria</taxon>
        <taxon>Hyphomicrobiales</taxon>
        <taxon>Nitrobacteraceae</taxon>
        <taxon>Bradyrhizobium</taxon>
    </lineage>
</organism>
<gene>
    <name evidence="1" type="ORF">ABIF63_005781</name>
</gene>
<sequence>MATRRPHHSNPPTFDARLASIRRSIKSSKLFYWTDARLERLLGRIIKSDREQWFAARLRALKSWPERTADEIIDAATHVKPTRLMDGRWSWPKGELAIQRDLLRSAPEDGINIKGLRSVLGELDDRQADRFIEILLESGILQDFTVPLDNGLPQPQEVGLQALRRIRKADARLRRDLAGTSDGTIATARLPSVPRANLQSPSGWIVR</sequence>
<dbReference type="RefSeq" id="WP_354270190.1">
    <property type="nucleotide sequence ID" value="NZ_JBEPTQ010000002.1"/>
</dbReference>
<keyword evidence="2" id="KW-1185">Reference proteome</keyword>
<dbReference type="EMBL" id="JBEPTQ010000002">
    <property type="protein sequence ID" value="MET4721675.1"/>
    <property type="molecule type" value="Genomic_DNA"/>
</dbReference>
<name>A0ABV2RZG2_BRAJP</name>
<dbReference type="Proteomes" id="UP001549291">
    <property type="component" value="Unassembled WGS sequence"/>
</dbReference>
<protein>
    <submittedName>
        <fullName evidence="1">Uncharacterized protein</fullName>
    </submittedName>
</protein>
<proteinExistence type="predicted"/>
<evidence type="ECO:0000313" key="1">
    <source>
        <dbReference type="EMBL" id="MET4721675.1"/>
    </source>
</evidence>
<accession>A0ABV2RZG2</accession>
<evidence type="ECO:0000313" key="2">
    <source>
        <dbReference type="Proteomes" id="UP001549291"/>
    </source>
</evidence>
<comment type="caution">
    <text evidence="1">The sequence shown here is derived from an EMBL/GenBank/DDBJ whole genome shotgun (WGS) entry which is preliminary data.</text>
</comment>